<sequence length="280" mass="30432">MHNRGLHAQELVEIAALLASGSGSLLSRTTPLCEASLTEYWAASRCRLDRWDAGLRSAGDRPLRRLGAIAEEIALSGVLARTIAAIATGYDIRRGVGEADPIGRNVLAGHLDAASRCAAAVFQWCGDDREQSEAIGGVFIKSARWSDMLVGYVAAAMHGEARVLAVAHHPDRARDFAEDAPQLECAEGVRLLTASVRMAFLPALHPAESGDLNHRIAGSALGLFGAEAFDDFGLLRSTWLERMDGVVDDAQMQLEKLTDEDNPRFNRDRREGRSRDFRAQ</sequence>
<reference evidence="2 3" key="1">
    <citation type="submission" date="2019-02" db="EMBL/GenBank/DDBJ databases">
        <title>Deep-cultivation of Planctomycetes and their phenomic and genomic characterization uncovers novel biology.</title>
        <authorList>
            <person name="Wiegand S."/>
            <person name="Jogler M."/>
            <person name="Boedeker C."/>
            <person name="Pinto D."/>
            <person name="Vollmers J."/>
            <person name="Rivas-Marin E."/>
            <person name="Kohn T."/>
            <person name="Peeters S.H."/>
            <person name="Heuer A."/>
            <person name="Rast P."/>
            <person name="Oberbeckmann S."/>
            <person name="Bunk B."/>
            <person name="Jeske O."/>
            <person name="Meyerdierks A."/>
            <person name="Storesund J.E."/>
            <person name="Kallscheuer N."/>
            <person name="Luecker S."/>
            <person name="Lage O.M."/>
            <person name="Pohl T."/>
            <person name="Merkel B.J."/>
            <person name="Hornburger P."/>
            <person name="Mueller R.-W."/>
            <person name="Bruemmer F."/>
            <person name="Labrenz M."/>
            <person name="Spormann A.M."/>
            <person name="Op den Camp H."/>
            <person name="Overmann J."/>
            <person name="Amann R."/>
            <person name="Jetten M.S.M."/>
            <person name="Mascher T."/>
            <person name="Medema M.H."/>
            <person name="Devos D.P."/>
            <person name="Kaster A.-K."/>
            <person name="Ovreas L."/>
            <person name="Rohde M."/>
            <person name="Galperin M.Y."/>
            <person name="Jogler C."/>
        </authorList>
    </citation>
    <scope>NUCLEOTIDE SEQUENCE [LARGE SCALE GENOMIC DNA]</scope>
    <source>
        <strain evidence="2 3">Pla175</strain>
    </source>
</reference>
<gene>
    <name evidence="2" type="ORF">Pla175_04990</name>
</gene>
<accession>A0A518D6N5</accession>
<dbReference type="KEGG" id="pnd:Pla175_04990"/>
<feature type="region of interest" description="Disordered" evidence="1">
    <location>
        <begin position="259"/>
        <end position="280"/>
    </location>
</feature>
<dbReference type="OrthoDB" id="290892at2"/>
<protein>
    <submittedName>
        <fullName evidence="2">Uncharacterized protein</fullName>
    </submittedName>
</protein>
<dbReference type="AlphaFoldDB" id="A0A518D6N5"/>
<keyword evidence="3" id="KW-1185">Reference proteome</keyword>
<dbReference type="RefSeq" id="WP_145281019.1">
    <property type="nucleotide sequence ID" value="NZ_CP036291.1"/>
</dbReference>
<evidence type="ECO:0000313" key="2">
    <source>
        <dbReference type="EMBL" id="QDU87143.1"/>
    </source>
</evidence>
<dbReference type="EMBL" id="CP036291">
    <property type="protein sequence ID" value="QDU87143.1"/>
    <property type="molecule type" value="Genomic_DNA"/>
</dbReference>
<dbReference type="Proteomes" id="UP000317429">
    <property type="component" value="Chromosome"/>
</dbReference>
<organism evidence="2 3">
    <name type="scientific">Pirellulimonas nuda</name>
    <dbReference type="NCBI Taxonomy" id="2528009"/>
    <lineage>
        <taxon>Bacteria</taxon>
        <taxon>Pseudomonadati</taxon>
        <taxon>Planctomycetota</taxon>
        <taxon>Planctomycetia</taxon>
        <taxon>Pirellulales</taxon>
        <taxon>Lacipirellulaceae</taxon>
        <taxon>Pirellulimonas</taxon>
    </lineage>
</organism>
<evidence type="ECO:0000313" key="3">
    <source>
        <dbReference type="Proteomes" id="UP000317429"/>
    </source>
</evidence>
<proteinExistence type="predicted"/>
<evidence type="ECO:0000256" key="1">
    <source>
        <dbReference type="SAM" id="MobiDB-lite"/>
    </source>
</evidence>
<name>A0A518D6N5_9BACT</name>